<dbReference type="Proteomes" id="UP001239111">
    <property type="component" value="Chromosome 1"/>
</dbReference>
<keyword evidence="2" id="KW-1185">Reference proteome</keyword>
<accession>A0ACC2PRB0</accession>
<name>A0ACC2PRB0_9HYME</name>
<reference evidence="1" key="1">
    <citation type="submission" date="2023-04" db="EMBL/GenBank/DDBJ databases">
        <title>A chromosome-level genome assembly of the parasitoid wasp Eretmocerus hayati.</title>
        <authorList>
            <person name="Zhong Y."/>
            <person name="Liu S."/>
            <person name="Liu Y."/>
        </authorList>
    </citation>
    <scope>NUCLEOTIDE SEQUENCE</scope>
    <source>
        <strain evidence="1">ZJU_SS_LIU_2023</strain>
    </source>
</reference>
<dbReference type="EMBL" id="CM056741">
    <property type="protein sequence ID" value="KAJ8686046.1"/>
    <property type="molecule type" value="Genomic_DNA"/>
</dbReference>
<protein>
    <submittedName>
        <fullName evidence="1">Uncharacterized protein</fullName>
    </submittedName>
</protein>
<evidence type="ECO:0000313" key="1">
    <source>
        <dbReference type="EMBL" id="KAJ8686046.1"/>
    </source>
</evidence>
<gene>
    <name evidence="1" type="ORF">QAD02_021839</name>
</gene>
<proteinExistence type="predicted"/>
<comment type="caution">
    <text evidence="1">The sequence shown here is derived from an EMBL/GenBank/DDBJ whole genome shotgun (WGS) entry which is preliminary data.</text>
</comment>
<sequence>MKCLQSAAPGIAVHRGTAVKKKSTLEENTEDSPAKLRFRSQLAGNKTLSTTECLSNAEILSSHTTNTNDQDYAIPNRRKEKFRKSCVIESKPTKGKTRSNGSVGNVSEDLGLDSKLIKNDDSNKNTDGFWSVVHNRKSRKKQMQKVEDKENIIVTYRPFENDIARRKKVM</sequence>
<evidence type="ECO:0000313" key="2">
    <source>
        <dbReference type="Proteomes" id="UP001239111"/>
    </source>
</evidence>
<organism evidence="1 2">
    <name type="scientific">Eretmocerus hayati</name>
    <dbReference type="NCBI Taxonomy" id="131215"/>
    <lineage>
        <taxon>Eukaryota</taxon>
        <taxon>Metazoa</taxon>
        <taxon>Ecdysozoa</taxon>
        <taxon>Arthropoda</taxon>
        <taxon>Hexapoda</taxon>
        <taxon>Insecta</taxon>
        <taxon>Pterygota</taxon>
        <taxon>Neoptera</taxon>
        <taxon>Endopterygota</taxon>
        <taxon>Hymenoptera</taxon>
        <taxon>Apocrita</taxon>
        <taxon>Proctotrupomorpha</taxon>
        <taxon>Chalcidoidea</taxon>
        <taxon>Aphelinidae</taxon>
        <taxon>Aphelininae</taxon>
        <taxon>Eretmocerus</taxon>
    </lineage>
</organism>